<proteinExistence type="predicted"/>
<accession>A0ABU9XWR6</accession>
<dbReference type="EMBL" id="JBDIMF010000009">
    <property type="protein sequence ID" value="MEN2787996.1"/>
    <property type="molecule type" value="Genomic_DNA"/>
</dbReference>
<evidence type="ECO:0000313" key="2">
    <source>
        <dbReference type="Proteomes" id="UP001404104"/>
    </source>
</evidence>
<gene>
    <name evidence="1" type="ORF">ABC969_16405</name>
</gene>
<protein>
    <submittedName>
        <fullName evidence="1">Uncharacterized protein</fullName>
    </submittedName>
</protein>
<reference evidence="1 2" key="1">
    <citation type="submission" date="2024-05" db="EMBL/GenBank/DDBJ databases">
        <authorList>
            <person name="Liu Q."/>
            <person name="Xin Y.-H."/>
        </authorList>
    </citation>
    <scope>NUCLEOTIDE SEQUENCE [LARGE SCALE GENOMIC DNA]</scope>
    <source>
        <strain evidence="1 2">CGMCC 1.15349</strain>
    </source>
</reference>
<name>A0ABU9XWR6_9SPHN</name>
<dbReference type="RefSeq" id="WP_345866250.1">
    <property type="nucleotide sequence ID" value="NZ_JBDIMF010000009.1"/>
</dbReference>
<evidence type="ECO:0000313" key="1">
    <source>
        <dbReference type="EMBL" id="MEN2787996.1"/>
    </source>
</evidence>
<organism evidence="1 2">
    <name type="scientific">Sphingomonas qilianensis</name>
    <dbReference type="NCBI Taxonomy" id="1736690"/>
    <lineage>
        <taxon>Bacteria</taxon>
        <taxon>Pseudomonadati</taxon>
        <taxon>Pseudomonadota</taxon>
        <taxon>Alphaproteobacteria</taxon>
        <taxon>Sphingomonadales</taxon>
        <taxon>Sphingomonadaceae</taxon>
        <taxon>Sphingomonas</taxon>
    </lineage>
</organism>
<sequence>MTRALLIAEEELKRSDNALVHIEMHRERGGPILLDPMAITRVVSAFADLTSAVSDQTIGFAVVDVRQGSLIIRLLPYVIGAHQHRSTIADYAQIFSLPIALLAMFGVGTVSAQEGNPSITENAAVQNPYARDARIRDQFHQFPQSFWDAGVDYIVIRIPDAPSLTVRARSSKARKKVLEQTIAPTNRDDSFLRELIADLWRNSDVVDVSLTRDGKLIVRFEDDMGSEGPLSVEEGIARQAEAFEREFSLRARA</sequence>
<comment type="caution">
    <text evidence="1">The sequence shown here is derived from an EMBL/GenBank/DDBJ whole genome shotgun (WGS) entry which is preliminary data.</text>
</comment>
<keyword evidence="2" id="KW-1185">Reference proteome</keyword>
<dbReference type="Proteomes" id="UP001404104">
    <property type="component" value="Unassembled WGS sequence"/>
</dbReference>